<comment type="caution">
    <text evidence="1">The sequence shown here is derived from an EMBL/GenBank/DDBJ whole genome shotgun (WGS) entry which is preliminary data.</text>
</comment>
<reference evidence="1" key="1">
    <citation type="submission" date="2020-12" db="EMBL/GenBank/DDBJ databases">
        <title>Leucobacter sp. CAS2, isolated from Chromium sludge.</title>
        <authorList>
            <person name="Xu Z."/>
        </authorList>
    </citation>
    <scope>NUCLEOTIDE SEQUENCE</scope>
    <source>
        <strain evidence="1">CSA2</strain>
    </source>
</reference>
<accession>A0A934QCT0</accession>
<proteinExistence type="predicted"/>
<dbReference type="AlphaFoldDB" id="A0A934QCT0"/>
<name>A0A934QCT0_9MICO</name>
<evidence type="ECO:0000313" key="2">
    <source>
        <dbReference type="Proteomes" id="UP000618733"/>
    </source>
</evidence>
<gene>
    <name evidence="1" type="ORF">JD292_07125</name>
</gene>
<protein>
    <submittedName>
        <fullName evidence="1">Uncharacterized protein</fullName>
    </submittedName>
</protein>
<keyword evidence="2" id="KW-1185">Reference proteome</keyword>
<dbReference type="EMBL" id="JAEHOI010000006">
    <property type="protein sequence ID" value="MBK0421843.1"/>
    <property type="molecule type" value="Genomic_DNA"/>
</dbReference>
<organism evidence="1 2">
    <name type="scientific">Leucobacter edaphi</name>
    <dbReference type="NCBI Taxonomy" id="2796472"/>
    <lineage>
        <taxon>Bacteria</taxon>
        <taxon>Bacillati</taxon>
        <taxon>Actinomycetota</taxon>
        <taxon>Actinomycetes</taxon>
        <taxon>Micrococcales</taxon>
        <taxon>Microbacteriaceae</taxon>
        <taxon>Leucobacter</taxon>
    </lineage>
</organism>
<evidence type="ECO:0000313" key="1">
    <source>
        <dbReference type="EMBL" id="MBK0421843.1"/>
    </source>
</evidence>
<dbReference type="Proteomes" id="UP000618733">
    <property type="component" value="Unassembled WGS sequence"/>
</dbReference>
<sequence>MRLALAGGGMLGLSLPRTVQPGERVRAVLRGSDAERALGTADAMLVLRWFEPDGRELLWPISL</sequence>